<protein>
    <submittedName>
        <fullName evidence="2">Uncharacterized protein</fullName>
    </submittedName>
</protein>
<dbReference type="AlphaFoldDB" id="A0A1F5X3R9"/>
<feature type="transmembrane region" description="Helical" evidence="1">
    <location>
        <begin position="31"/>
        <end position="50"/>
    </location>
</feature>
<evidence type="ECO:0000313" key="2">
    <source>
        <dbReference type="EMBL" id="OGF82532.1"/>
    </source>
</evidence>
<keyword evidence="1" id="KW-0812">Transmembrane</keyword>
<sequence>MFIYGRLYPEYDPEQENKEIEIFNGIKLPKISIIWIVLMSLMFLVFILQSLSKKSTTSIQDIYIAVAALVLVISANKIFKNKYNTPQQKQANKIIIIFLAIFLLVQLILFFSV</sequence>
<accession>A0A1F5X3R9</accession>
<reference evidence="2 3" key="1">
    <citation type="journal article" date="2016" name="Nat. Commun.">
        <title>Thousands of microbial genomes shed light on interconnected biogeochemical processes in an aquifer system.</title>
        <authorList>
            <person name="Anantharaman K."/>
            <person name="Brown C.T."/>
            <person name="Hug L.A."/>
            <person name="Sharon I."/>
            <person name="Castelle C.J."/>
            <person name="Probst A.J."/>
            <person name="Thomas B.C."/>
            <person name="Singh A."/>
            <person name="Wilkins M.J."/>
            <person name="Karaoz U."/>
            <person name="Brodie E.L."/>
            <person name="Williams K.H."/>
            <person name="Hubbard S.S."/>
            <person name="Banfield J.F."/>
        </authorList>
    </citation>
    <scope>NUCLEOTIDE SEQUENCE [LARGE SCALE GENOMIC DNA]</scope>
</reference>
<name>A0A1F5X3R9_9BACT</name>
<organism evidence="2 3">
    <name type="scientific">Candidatus Giovannonibacteria bacterium RIFCSPLOWO2_01_FULL_44_16</name>
    <dbReference type="NCBI Taxonomy" id="1798348"/>
    <lineage>
        <taxon>Bacteria</taxon>
        <taxon>Candidatus Giovannoniibacteriota</taxon>
    </lineage>
</organism>
<dbReference type="Proteomes" id="UP000178046">
    <property type="component" value="Unassembled WGS sequence"/>
</dbReference>
<comment type="caution">
    <text evidence="2">The sequence shown here is derived from an EMBL/GenBank/DDBJ whole genome shotgun (WGS) entry which is preliminary data.</text>
</comment>
<gene>
    <name evidence="2" type="ORF">A2924_02010</name>
</gene>
<dbReference type="EMBL" id="MFIA01000023">
    <property type="protein sequence ID" value="OGF82532.1"/>
    <property type="molecule type" value="Genomic_DNA"/>
</dbReference>
<feature type="transmembrane region" description="Helical" evidence="1">
    <location>
        <begin position="91"/>
        <end position="111"/>
    </location>
</feature>
<keyword evidence="1" id="KW-1133">Transmembrane helix</keyword>
<keyword evidence="1" id="KW-0472">Membrane</keyword>
<feature type="transmembrane region" description="Helical" evidence="1">
    <location>
        <begin position="62"/>
        <end position="79"/>
    </location>
</feature>
<proteinExistence type="predicted"/>
<evidence type="ECO:0000313" key="3">
    <source>
        <dbReference type="Proteomes" id="UP000178046"/>
    </source>
</evidence>
<evidence type="ECO:0000256" key="1">
    <source>
        <dbReference type="SAM" id="Phobius"/>
    </source>
</evidence>